<proteinExistence type="predicted"/>
<keyword evidence="1" id="KW-0862">Zinc</keyword>
<dbReference type="InterPro" id="IPR039903">
    <property type="entry name" value="Zswim2"/>
</dbReference>
<feature type="domain" description="SWIM-type" evidence="4">
    <location>
        <begin position="260"/>
        <end position="295"/>
    </location>
</feature>
<reference evidence="5" key="1">
    <citation type="journal article" date="2020" name="Stud. Mycol.">
        <title>101 Dothideomycetes genomes: a test case for predicting lifestyles and emergence of pathogens.</title>
        <authorList>
            <person name="Haridas S."/>
            <person name="Albert R."/>
            <person name="Binder M."/>
            <person name="Bloem J."/>
            <person name="Labutti K."/>
            <person name="Salamov A."/>
            <person name="Andreopoulos B."/>
            <person name="Baker S."/>
            <person name="Barry K."/>
            <person name="Bills G."/>
            <person name="Bluhm B."/>
            <person name="Cannon C."/>
            <person name="Castanera R."/>
            <person name="Culley D."/>
            <person name="Daum C."/>
            <person name="Ezra D."/>
            <person name="Gonzalez J."/>
            <person name="Henrissat B."/>
            <person name="Kuo A."/>
            <person name="Liang C."/>
            <person name="Lipzen A."/>
            <person name="Lutzoni F."/>
            <person name="Magnuson J."/>
            <person name="Mondo S."/>
            <person name="Nolan M."/>
            <person name="Ohm R."/>
            <person name="Pangilinan J."/>
            <person name="Park H.-J."/>
            <person name="Ramirez L."/>
            <person name="Alfaro M."/>
            <person name="Sun H."/>
            <person name="Tritt A."/>
            <person name="Yoshinaga Y."/>
            <person name="Zwiers L.-H."/>
            <person name="Turgeon B."/>
            <person name="Goodwin S."/>
            <person name="Spatafora J."/>
            <person name="Crous P."/>
            <person name="Grigoriev I."/>
        </authorList>
    </citation>
    <scope>NUCLEOTIDE SEQUENCE</scope>
    <source>
        <strain evidence="5">CBS 119925</strain>
    </source>
</reference>
<keyword evidence="6" id="KW-1185">Reference proteome</keyword>
<dbReference type="PANTHER" id="PTHR21540:SF0">
    <property type="entry name" value="PHD FAMILY PROTEIN"/>
    <property type="match status" value="1"/>
</dbReference>
<feature type="compositionally biased region" description="Basic and acidic residues" evidence="2">
    <location>
        <begin position="49"/>
        <end position="60"/>
    </location>
</feature>
<evidence type="ECO:0000259" key="3">
    <source>
        <dbReference type="PROSITE" id="PS50089"/>
    </source>
</evidence>
<feature type="compositionally biased region" description="Polar residues" evidence="2">
    <location>
        <begin position="99"/>
        <end position="114"/>
    </location>
</feature>
<feature type="domain" description="RING-type" evidence="3">
    <location>
        <begin position="395"/>
        <end position="444"/>
    </location>
</feature>
<dbReference type="EMBL" id="MU006609">
    <property type="protein sequence ID" value="KAF2742430.1"/>
    <property type="molecule type" value="Genomic_DNA"/>
</dbReference>
<dbReference type="GO" id="GO:0061630">
    <property type="term" value="F:ubiquitin protein ligase activity"/>
    <property type="evidence" value="ECO:0007669"/>
    <property type="project" value="InterPro"/>
</dbReference>
<dbReference type="OrthoDB" id="2122982at2759"/>
<dbReference type="GO" id="GO:0008270">
    <property type="term" value="F:zinc ion binding"/>
    <property type="evidence" value="ECO:0007669"/>
    <property type="project" value="UniProtKB-KW"/>
</dbReference>
<gene>
    <name evidence="5" type="ORF">M011DRAFT_481721</name>
</gene>
<feature type="region of interest" description="Disordered" evidence="2">
    <location>
        <begin position="1"/>
        <end position="203"/>
    </location>
</feature>
<keyword evidence="1" id="KW-0863">Zinc-finger</keyword>
<dbReference type="PANTHER" id="PTHR21540">
    <property type="entry name" value="RING FINGER AND SWIM DOMAIN-CONTAINING PROTEIN 2"/>
    <property type="match status" value="1"/>
</dbReference>
<organism evidence="5 6">
    <name type="scientific">Sporormia fimetaria CBS 119925</name>
    <dbReference type="NCBI Taxonomy" id="1340428"/>
    <lineage>
        <taxon>Eukaryota</taxon>
        <taxon>Fungi</taxon>
        <taxon>Dikarya</taxon>
        <taxon>Ascomycota</taxon>
        <taxon>Pezizomycotina</taxon>
        <taxon>Dothideomycetes</taxon>
        <taxon>Pleosporomycetidae</taxon>
        <taxon>Pleosporales</taxon>
        <taxon>Sporormiaceae</taxon>
        <taxon>Sporormia</taxon>
    </lineage>
</organism>
<dbReference type="CDD" id="cd16494">
    <property type="entry name" value="RING-CH-C4HC3_ZSWM2"/>
    <property type="match status" value="1"/>
</dbReference>
<dbReference type="InterPro" id="IPR013083">
    <property type="entry name" value="Znf_RING/FYVE/PHD"/>
</dbReference>
<dbReference type="InterPro" id="IPR001841">
    <property type="entry name" value="Znf_RING"/>
</dbReference>
<protein>
    <recommendedName>
        <fullName evidence="7">SWIM-type domain-containing protein</fullName>
    </recommendedName>
</protein>
<evidence type="ECO:0000259" key="4">
    <source>
        <dbReference type="PROSITE" id="PS50966"/>
    </source>
</evidence>
<dbReference type="InterPro" id="IPR007527">
    <property type="entry name" value="Znf_SWIM"/>
</dbReference>
<accession>A0A6A6UYF1</accession>
<evidence type="ECO:0000256" key="1">
    <source>
        <dbReference type="PROSITE-ProRule" id="PRU00175"/>
    </source>
</evidence>
<evidence type="ECO:0000313" key="6">
    <source>
        <dbReference type="Proteomes" id="UP000799440"/>
    </source>
</evidence>
<dbReference type="PROSITE" id="PS50089">
    <property type="entry name" value="ZF_RING_2"/>
    <property type="match status" value="1"/>
</dbReference>
<dbReference type="Gene3D" id="3.30.40.10">
    <property type="entry name" value="Zinc/RING finger domain, C3HC4 (zinc finger)"/>
    <property type="match status" value="1"/>
</dbReference>
<sequence length="511" mass="56166">MPPKKGTRGTANAEPVQPRRSARLKKTVDDPEAHIPPGDKATAQVDASNARKKDVEDRSSPAKRARKTQKAQAGEASIAIRPKTTVGAEKQAPDPSKEVITSTSHFVDNTNNAEDTSHIDDVVVNSQPGSSKASSSAAPTQTGYRNKTKDEPAGPSTSKPFVLQSNDDPFAPQASSSRATGWESSDDETEGRPHQRERAKHDALLKERRKLPFRSVPPEGFKNRLDRAISQPMAILSRLRDQRSLHEAVEVQGTDGHEKYRVHIERIPRCNCADHCTRKHICFCKHILYVLHFALKIPLTSHLLYQLAFLPKELQSFLTPATAPPRRIIDFSSIANPAPVRAPVRTRRPDTFVVPGMRAVRIGERNTNTTSSTYTVSAQTKEKVAVPRKKVEGDCPICYSPFTKRQKVVWCKAGCGNNVHAKCQKVWVKSAPGRDGRGSCAYCRSAWCEGGSEEGVGGGNDRGVEEEHEGQKNEVEVEDDGNEEAEEDGNTSDGTSAWGERPVYDVEVDTV</sequence>
<dbReference type="SUPFAM" id="SSF57850">
    <property type="entry name" value="RING/U-box"/>
    <property type="match status" value="1"/>
</dbReference>
<feature type="compositionally biased region" description="Basic and acidic residues" evidence="2">
    <location>
        <begin position="190"/>
        <end position="203"/>
    </location>
</feature>
<dbReference type="AlphaFoldDB" id="A0A6A6UYF1"/>
<feature type="region of interest" description="Disordered" evidence="2">
    <location>
        <begin position="453"/>
        <end position="511"/>
    </location>
</feature>
<dbReference type="Proteomes" id="UP000799440">
    <property type="component" value="Unassembled WGS sequence"/>
</dbReference>
<keyword evidence="1" id="KW-0479">Metal-binding</keyword>
<feature type="compositionally biased region" description="Polar residues" evidence="2">
    <location>
        <begin position="155"/>
        <end position="183"/>
    </location>
</feature>
<evidence type="ECO:0008006" key="7">
    <source>
        <dbReference type="Google" id="ProtNLM"/>
    </source>
</evidence>
<feature type="compositionally biased region" description="Acidic residues" evidence="2">
    <location>
        <begin position="476"/>
        <end position="490"/>
    </location>
</feature>
<evidence type="ECO:0000313" key="5">
    <source>
        <dbReference type="EMBL" id="KAF2742430.1"/>
    </source>
</evidence>
<feature type="compositionally biased region" description="Basic and acidic residues" evidence="2">
    <location>
        <begin position="462"/>
        <end position="475"/>
    </location>
</feature>
<evidence type="ECO:0000256" key="2">
    <source>
        <dbReference type="SAM" id="MobiDB-lite"/>
    </source>
</evidence>
<name>A0A6A6UYF1_9PLEO</name>
<dbReference type="PROSITE" id="PS50966">
    <property type="entry name" value="ZF_SWIM"/>
    <property type="match status" value="1"/>
</dbReference>